<name>A0ABM6F3V3_9BURK</name>
<dbReference type="Proteomes" id="UP000177515">
    <property type="component" value="Chromosome 1"/>
</dbReference>
<dbReference type="SUPFAM" id="SSF56059">
    <property type="entry name" value="Glutathione synthetase ATP-binding domain-like"/>
    <property type="match status" value="1"/>
</dbReference>
<reference evidence="1 2" key="1">
    <citation type="submission" date="2016-10" db="EMBL/GenBank/DDBJ databases">
        <title>Complete genome sequences of three Cupriavidus strains isolated from various Malaysian environments.</title>
        <authorList>
            <person name="Abdullah A.A.-A."/>
            <person name="Shafie N.A.H."/>
            <person name="Lau N.S."/>
        </authorList>
    </citation>
    <scope>NUCLEOTIDE SEQUENCE [LARGE SCALE GENOMIC DNA]</scope>
    <source>
        <strain evidence="1 2">USMAA1020</strain>
    </source>
</reference>
<dbReference type="Pfam" id="PF11379">
    <property type="entry name" value="DUF3182"/>
    <property type="match status" value="1"/>
</dbReference>
<protein>
    <recommendedName>
        <fullName evidence="3">DUF3182 family protein</fullName>
    </recommendedName>
</protein>
<evidence type="ECO:0008006" key="3">
    <source>
        <dbReference type="Google" id="ProtNLM"/>
    </source>
</evidence>
<accession>A0ABM6F3V3</accession>
<organism evidence="1 2">
    <name type="scientific">Cupriavidus malaysiensis</name>
    <dbReference type="NCBI Taxonomy" id="367825"/>
    <lineage>
        <taxon>Bacteria</taxon>
        <taxon>Pseudomonadati</taxon>
        <taxon>Pseudomonadota</taxon>
        <taxon>Betaproteobacteria</taxon>
        <taxon>Burkholderiales</taxon>
        <taxon>Burkholderiaceae</taxon>
        <taxon>Cupriavidus</taxon>
    </lineage>
</organism>
<dbReference type="InterPro" id="IPR021519">
    <property type="entry name" value="DUF3182"/>
</dbReference>
<evidence type="ECO:0000313" key="1">
    <source>
        <dbReference type="EMBL" id="AOZ06021.1"/>
    </source>
</evidence>
<dbReference type="RefSeq" id="WP_071069191.1">
    <property type="nucleotide sequence ID" value="NZ_CP017754.1"/>
</dbReference>
<sequence length="379" mass="39970">MAKTLLIHSGALGGRGGHREVTLYNLGCLLAEAMGYEFGGVWSEAARGRDVYLLPLQTVVGMESASRLGIRSSADLFGGVVPFPFVATKAITHGLVSADAAAPPGWVPALARRLRNVVLPGYTAFSRRDARIAAGRLLRNGSVRVKEAGSDGGRGQGVVRSLAELEALLDAQEADGSSRLAAEGLVLERNLERVQTFSVGQFSVGEITASYCGVQSWTRDNRGERAYGGSTLTVVRGGFERLLALGARRAPPDVVRAAVAYHSAALDCFPGSWVSRSNYDVALGEAPECGRLLGVLEQSWRAGGASGAEILALDAFRRSPARQVATVATRERYGAVALPAHARLLFEGEDREQGVMAKYAILLADAVDEADGMADDGSA</sequence>
<gene>
    <name evidence="1" type="ORF">BKK80_09395</name>
</gene>
<evidence type="ECO:0000313" key="2">
    <source>
        <dbReference type="Proteomes" id="UP000177515"/>
    </source>
</evidence>
<keyword evidence="2" id="KW-1185">Reference proteome</keyword>
<dbReference type="EMBL" id="CP017754">
    <property type="protein sequence ID" value="AOZ06021.1"/>
    <property type="molecule type" value="Genomic_DNA"/>
</dbReference>
<proteinExistence type="predicted"/>